<accession>A0A5D4SID2</accession>
<sequence>MNLSNFKSAIDAAILDRGHDYYIDGRLEHIETNAENKYFFQAEGTDFYEVWVEIKEDGEIADSECDCPYDYGPICKHQAAAFYQLAGMLDGVKQENRAVKKTEKVPALEEVLADLSKEELIQILLEAAYYDEGLERKLLLKYVKGGSKQELKACKKLIKDIVREYKGRGGFITSRNAGRFTIELETVLEKAGDVSDPELAADISLLLLEEAIASFQYTDDSDGDVGFLIKGTLEKIEEIAMDAAGSDQREVVFNKLLKAANSNMFEGWDEFQIDLLQICLIFASTDYYREQLRNIIESQLLREAPDDRYSKYRKENLLQLLYQLLDQYGPAEEAMKFMQEHLHFSSFRKQLLEKYLVESHYEKVIEVSLDGEDQDREYPGLVTKWKEYRYKAYKDLGRKEEQQSLAREMFLDGDFGMYGELKELGKEVERFYEELKEELKGNNRWLSERLLLQLIEKENDTEELMIFVRKNPSYIERYAGKLANHYKEEVTGIYRAYIYNEAKSASNRSQYREVCRKLIRFKKLAGKPEQAEIIERLAEDNKRSRLFWMSWRRYGDVSHGESHGDRPLG</sequence>
<organism evidence="3 4">
    <name type="scientific">Bacillus infantis</name>
    <dbReference type="NCBI Taxonomy" id="324767"/>
    <lineage>
        <taxon>Bacteria</taxon>
        <taxon>Bacillati</taxon>
        <taxon>Bacillota</taxon>
        <taxon>Bacilli</taxon>
        <taxon>Bacillales</taxon>
        <taxon>Bacillaceae</taxon>
        <taxon>Bacillus</taxon>
    </lineage>
</organism>
<dbReference type="Proteomes" id="UP000323732">
    <property type="component" value="Unassembled WGS sequence"/>
</dbReference>
<dbReference type="AlphaFoldDB" id="A0A5D4SID2"/>
<keyword evidence="1" id="KW-0863">Zinc-finger</keyword>
<gene>
    <name evidence="3" type="ORF">FZD47_17640</name>
</gene>
<evidence type="ECO:0000256" key="1">
    <source>
        <dbReference type="PROSITE-ProRule" id="PRU00325"/>
    </source>
</evidence>
<proteinExistence type="predicted"/>
<dbReference type="RefSeq" id="WP_148950411.1">
    <property type="nucleotide sequence ID" value="NZ_VTES01000005.1"/>
</dbReference>
<dbReference type="Pfam" id="PF04434">
    <property type="entry name" value="SWIM"/>
    <property type="match status" value="1"/>
</dbReference>
<comment type="caution">
    <text evidence="3">The sequence shown here is derived from an EMBL/GenBank/DDBJ whole genome shotgun (WGS) entry which is preliminary data.</text>
</comment>
<keyword evidence="1" id="KW-0479">Metal-binding</keyword>
<dbReference type="GO" id="GO:0008270">
    <property type="term" value="F:zinc ion binding"/>
    <property type="evidence" value="ECO:0007669"/>
    <property type="project" value="UniProtKB-KW"/>
</dbReference>
<reference evidence="3 4" key="1">
    <citation type="submission" date="2019-08" db="EMBL/GenBank/DDBJ databases">
        <title>Bacillus genomes from the desert of Cuatro Cienegas, Coahuila.</title>
        <authorList>
            <person name="Olmedo-Alvarez G."/>
        </authorList>
    </citation>
    <scope>NUCLEOTIDE SEQUENCE [LARGE SCALE GENOMIC DNA]</scope>
    <source>
        <strain evidence="3 4">CH37_1T</strain>
    </source>
</reference>
<protein>
    <recommendedName>
        <fullName evidence="2">SWIM-type domain-containing protein</fullName>
    </recommendedName>
</protein>
<dbReference type="EMBL" id="VTES01000005">
    <property type="protein sequence ID" value="TYS61914.1"/>
    <property type="molecule type" value="Genomic_DNA"/>
</dbReference>
<dbReference type="PROSITE" id="PS50966">
    <property type="entry name" value="ZF_SWIM"/>
    <property type="match status" value="1"/>
</dbReference>
<evidence type="ECO:0000313" key="4">
    <source>
        <dbReference type="Proteomes" id="UP000323732"/>
    </source>
</evidence>
<dbReference type="InterPro" id="IPR007527">
    <property type="entry name" value="Znf_SWIM"/>
</dbReference>
<keyword evidence="1" id="KW-0862">Zinc</keyword>
<feature type="domain" description="SWIM-type" evidence="2">
    <location>
        <begin position="48"/>
        <end position="86"/>
    </location>
</feature>
<evidence type="ECO:0000259" key="2">
    <source>
        <dbReference type="PROSITE" id="PS50966"/>
    </source>
</evidence>
<name>A0A5D4SID2_9BACI</name>
<evidence type="ECO:0000313" key="3">
    <source>
        <dbReference type="EMBL" id="TYS61914.1"/>
    </source>
</evidence>